<dbReference type="Proteomes" id="UP000289437">
    <property type="component" value="Unassembled WGS sequence"/>
</dbReference>
<reference evidence="1 2" key="1">
    <citation type="submission" date="2018-11" db="EMBL/GenBank/DDBJ databases">
        <authorList>
            <person name="Mardanov A.V."/>
            <person name="Ravin N.V."/>
            <person name="Dedysh S.N."/>
        </authorList>
    </citation>
    <scope>NUCLEOTIDE SEQUENCE [LARGE SCALE GENOMIC DNA]</scope>
    <source>
        <strain evidence="1 2">AF10</strain>
    </source>
</reference>
<dbReference type="RefSeq" id="WP_128911129.1">
    <property type="nucleotide sequence ID" value="NZ_RDSM01000001.1"/>
</dbReference>
<comment type="caution">
    <text evidence="1">The sequence shown here is derived from an EMBL/GenBank/DDBJ whole genome shotgun (WGS) entry which is preliminary data.</text>
</comment>
<evidence type="ECO:0000313" key="2">
    <source>
        <dbReference type="Proteomes" id="UP000289437"/>
    </source>
</evidence>
<dbReference type="AlphaFoldDB" id="A0A4Q0T331"/>
<evidence type="ECO:0000313" key="1">
    <source>
        <dbReference type="EMBL" id="RXH56870.1"/>
    </source>
</evidence>
<reference evidence="2" key="2">
    <citation type="submission" date="2019-02" db="EMBL/GenBank/DDBJ databases">
        <title>Granulicella sibirica sp. nov., a psychrotolerant acidobacterium isolated from an organic soil layer in forested tundra, West Siberia.</title>
        <authorList>
            <person name="Oshkin I.Y."/>
            <person name="Kulichevskaya I.S."/>
            <person name="Rijpstra W.I.C."/>
            <person name="Sinninghe Damste J.S."/>
            <person name="Rakitin A.L."/>
            <person name="Ravin N.V."/>
            <person name="Dedysh S.N."/>
        </authorList>
    </citation>
    <scope>NUCLEOTIDE SEQUENCE [LARGE SCALE GENOMIC DNA]</scope>
    <source>
        <strain evidence="2">AF10</strain>
    </source>
</reference>
<keyword evidence="2" id="KW-1185">Reference proteome</keyword>
<accession>A0A4Q0T331</accession>
<gene>
    <name evidence="1" type="ORF">GRAN_0180</name>
</gene>
<sequence length="105" mass="11543">MNVWATDRVIEGRVATQADVDSRKCVFFIPDHRSLRYALGHALPVAAKITRPNDGSSFPAHGTLVQIVQAEIVDKYEILLGFVTDEMEGVCTLEDAEILNGVESN</sequence>
<name>A0A4Q0T331_9BACT</name>
<proteinExistence type="predicted"/>
<dbReference type="OrthoDB" id="7595220at2"/>
<dbReference type="EMBL" id="RDSM01000001">
    <property type="protein sequence ID" value="RXH56870.1"/>
    <property type="molecule type" value="Genomic_DNA"/>
</dbReference>
<organism evidence="1 2">
    <name type="scientific">Granulicella sibirica</name>
    <dbReference type="NCBI Taxonomy" id="2479048"/>
    <lineage>
        <taxon>Bacteria</taxon>
        <taxon>Pseudomonadati</taxon>
        <taxon>Acidobacteriota</taxon>
        <taxon>Terriglobia</taxon>
        <taxon>Terriglobales</taxon>
        <taxon>Acidobacteriaceae</taxon>
        <taxon>Granulicella</taxon>
    </lineage>
</organism>
<protein>
    <submittedName>
        <fullName evidence="1">Uncharacterized protein</fullName>
    </submittedName>
</protein>